<feature type="non-terminal residue" evidence="9">
    <location>
        <position position="1"/>
    </location>
</feature>
<evidence type="ECO:0000313" key="9">
    <source>
        <dbReference type="EMBL" id="CAB4026513.1"/>
    </source>
</evidence>
<evidence type="ECO:0000259" key="7">
    <source>
        <dbReference type="Pfam" id="PF07393"/>
    </source>
</evidence>
<sequence>EPFACTEYVERLASTIEGGGTKGGEESFDPNKLHSFFVNSIHQLQSLDKSIQGQVNKLEELCAKEEKEHKSRIVGMDDDTKTATKIFHQLDDRINSVATKVVHLGDQLEGINTPRQRAKDALQLMKYFDEFLVADTPTSSVFQDQARIHEAANIIQKLHQISQELSNDKFEEVKSNIEAYYHKIEDQLIALFKNAHYAGEMETMKALAETLLPFKKYQKCIEVFITESQKSQFNSQDVFKDVVELCRNVNGLVKSVFGINGEMVMGKLVQNIYEVAIQKHVDHKLDERLQQNDSYLENLYRLYSKTKELGKKLSDYKLGSDSSFLHRLQKNVFSKYLNDYIKRELKYLTEKCELLLSRYYESIGHQKREKVHVSGFNEFVRLTGLTQTSQQQSDNTKETYLNQHVAVSLLLVNKNSLRRCEMLCKSSELPSCVFNIYSILLDSLCREHLDYALDIGLQYLPGPEPKSIPNSRFLEVVDQANAIFHLLEKHFSDAIIRL</sequence>
<dbReference type="GO" id="GO:0006887">
    <property type="term" value="P:exocytosis"/>
    <property type="evidence" value="ECO:0007669"/>
    <property type="project" value="UniProtKB-KW"/>
</dbReference>
<evidence type="ECO:0000256" key="2">
    <source>
        <dbReference type="ARBA" id="ARBA00017524"/>
    </source>
</evidence>
<keyword evidence="4" id="KW-0268">Exocytosis</keyword>
<dbReference type="PANTHER" id="PTHR12100:SF0">
    <property type="entry name" value="EXOCYST COMPLEX COMPONENT 5"/>
    <property type="match status" value="1"/>
</dbReference>
<evidence type="ECO:0000256" key="6">
    <source>
        <dbReference type="ARBA" id="ARBA00031471"/>
    </source>
</evidence>
<gene>
    <name evidence="9" type="ORF">PACLA_8A028552</name>
</gene>
<dbReference type="PANTHER" id="PTHR12100">
    <property type="entry name" value="SEC10"/>
    <property type="match status" value="1"/>
</dbReference>
<dbReference type="OrthoDB" id="125856at2759"/>
<evidence type="ECO:0000259" key="8">
    <source>
        <dbReference type="Pfam" id="PF20667"/>
    </source>
</evidence>
<dbReference type="EMBL" id="CACRXK020014240">
    <property type="protein sequence ID" value="CAB4026513.1"/>
    <property type="molecule type" value="Genomic_DNA"/>
</dbReference>
<evidence type="ECO:0000313" key="10">
    <source>
        <dbReference type="Proteomes" id="UP001152795"/>
    </source>
</evidence>
<protein>
    <recommendedName>
        <fullName evidence="2">Exocyst complex component 5</fullName>
    </recommendedName>
    <alternativeName>
        <fullName evidence="6">Exocyst complex component Sec10</fullName>
    </alternativeName>
</protein>
<keyword evidence="10" id="KW-1185">Reference proteome</keyword>
<keyword evidence="5" id="KW-0175">Coiled coil</keyword>
<evidence type="ECO:0000256" key="3">
    <source>
        <dbReference type="ARBA" id="ARBA00022448"/>
    </source>
</evidence>
<evidence type="ECO:0000256" key="1">
    <source>
        <dbReference type="ARBA" id="ARBA00006572"/>
    </source>
</evidence>
<evidence type="ECO:0000256" key="4">
    <source>
        <dbReference type="ARBA" id="ARBA00022483"/>
    </source>
</evidence>
<name>A0A7D9L5Y7_PARCT</name>
<dbReference type="GO" id="GO:0006893">
    <property type="term" value="P:Golgi to plasma membrane transport"/>
    <property type="evidence" value="ECO:0007669"/>
    <property type="project" value="TreeGrafter"/>
</dbReference>
<dbReference type="GO" id="GO:0000145">
    <property type="term" value="C:exocyst"/>
    <property type="evidence" value="ECO:0007669"/>
    <property type="project" value="TreeGrafter"/>
</dbReference>
<accession>A0A7D9L5Y7</accession>
<feature type="domain" description="Exocyst complex component Sec10-like alpha-helical bundle" evidence="7">
    <location>
        <begin position="150"/>
        <end position="498"/>
    </location>
</feature>
<organism evidence="9 10">
    <name type="scientific">Paramuricea clavata</name>
    <name type="common">Red gorgonian</name>
    <name type="synonym">Violescent sea-whip</name>
    <dbReference type="NCBI Taxonomy" id="317549"/>
    <lineage>
        <taxon>Eukaryota</taxon>
        <taxon>Metazoa</taxon>
        <taxon>Cnidaria</taxon>
        <taxon>Anthozoa</taxon>
        <taxon>Octocorallia</taxon>
        <taxon>Malacalcyonacea</taxon>
        <taxon>Plexauridae</taxon>
        <taxon>Paramuricea</taxon>
    </lineage>
</organism>
<dbReference type="InterPro" id="IPR048627">
    <property type="entry name" value="Sec10_HB"/>
</dbReference>
<feature type="domain" description="Exocyst complex component Sec10 N-terminal" evidence="8">
    <location>
        <begin position="30"/>
        <end position="143"/>
    </location>
</feature>
<feature type="non-terminal residue" evidence="9">
    <location>
        <position position="498"/>
    </location>
</feature>
<evidence type="ECO:0000256" key="5">
    <source>
        <dbReference type="ARBA" id="ARBA00023054"/>
    </source>
</evidence>
<dbReference type="Proteomes" id="UP001152795">
    <property type="component" value="Unassembled WGS sequence"/>
</dbReference>
<dbReference type="InterPro" id="IPR048625">
    <property type="entry name" value="Sec10_N"/>
</dbReference>
<dbReference type="Pfam" id="PF20667">
    <property type="entry name" value="Sec10_N"/>
    <property type="match status" value="1"/>
</dbReference>
<dbReference type="InterPro" id="IPR009976">
    <property type="entry name" value="Sec10-like"/>
</dbReference>
<proteinExistence type="inferred from homology"/>
<comment type="similarity">
    <text evidence="1">Belongs to the SEC10 family.</text>
</comment>
<reference evidence="9" key="1">
    <citation type="submission" date="2020-04" db="EMBL/GenBank/DDBJ databases">
        <authorList>
            <person name="Alioto T."/>
            <person name="Alioto T."/>
            <person name="Gomez Garrido J."/>
        </authorList>
    </citation>
    <scope>NUCLEOTIDE SEQUENCE</scope>
    <source>
        <strain evidence="9">A484AB</strain>
    </source>
</reference>
<dbReference type="Pfam" id="PF07393">
    <property type="entry name" value="Sec10_HB"/>
    <property type="match status" value="1"/>
</dbReference>
<dbReference type="AlphaFoldDB" id="A0A7D9L5Y7"/>
<comment type="caution">
    <text evidence="9">The sequence shown here is derived from an EMBL/GenBank/DDBJ whole genome shotgun (WGS) entry which is preliminary data.</text>
</comment>
<keyword evidence="3" id="KW-0813">Transport</keyword>